<reference evidence="1 2" key="1">
    <citation type="journal article" date="2022" name="Genome Biol. Evol.">
        <title>The Spruce Budworm Genome: Reconstructing the Evolutionary History of Antifreeze Proteins.</title>
        <authorList>
            <person name="Beliveau C."/>
            <person name="Gagne P."/>
            <person name="Picq S."/>
            <person name="Vernygora O."/>
            <person name="Keeling C.I."/>
            <person name="Pinkney K."/>
            <person name="Doucet D."/>
            <person name="Wen F."/>
            <person name="Johnston J.S."/>
            <person name="Maaroufi H."/>
            <person name="Boyle B."/>
            <person name="Laroche J."/>
            <person name="Dewar K."/>
            <person name="Juretic N."/>
            <person name="Blackburn G."/>
            <person name="Nisole A."/>
            <person name="Brunet B."/>
            <person name="Brandao M."/>
            <person name="Lumley L."/>
            <person name="Duan J."/>
            <person name="Quan G."/>
            <person name="Lucarotti C.J."/>
            <person name="Roe A.D."/>
            <person name="Sperling F.A.H."/>
            <person name="Levesque R.C."/>
            <person name="Cusson M."/>
        </authorList>
    </citation>
    <scope>NUCLEOTIDE SEQUENCE [LARGE SCALE GENOMIC DNA]</scope>
    <source>
        <strain evidence="1">Glfc:IPQL:Cfum</strain>
    </source>
</reference>
<keyword evidence="2" id="KW-1185">Reference proteome</keyword>
<comment type="caution">
    <text evidence="1">The sequence shown here is derived from an EMBL/GenBank/DDBJ whole genome shotgun (WGS) entry which is preliminary data.</text>
</comment>
<name>A0ACC0KPD8_CHOFU</name>
<organism evidence="1 2">
    <name type="scientific">Choristoneura fumiferana</name>
    <name type="common">Spruce budworm moth</name>
    <name type="synonym">Archips fumiferana</name>
    <dbReference type="NCBI Taxonomy" id="7141"/>
    <lineage>
        <taxon>Eukaryota</taxon>
        <taxon>Metazoa</taxon>
        <taxon>Ecdysozoa</taxon>
        <taxon>Arthropoda</taxon>
        <taxon>Hexapoda</taxon>
        <taxon>Insecta</taxon>
        <taxon>Pterygota</taxon>
        <taxon>Neoptera</taxon>
        <taxon>Endopterygota</taxon>
        <taxon>Lepidoptera</taxon>
        <taxon>Glossata</taxon>
        <taxon>Ditrysia</taxon>
        <taxon>Tortricoidea</taxon>
        <taxon>Tortricidae</taxon>
        <taxon>Tortricinae</taxon>
        <taxon>Choristoneura</taxon>
    </lineage>
</organism>
<evidence type="ECO:0000313" key="2">
    <source>
        <dbReference type="Proteomes" id="UP001064048"/>
    </source>
</evidence>
<dbReference type="Proteomes" id="UP001064048">
    <property type="component" value="Chromosome 18"/>
</dbReference>
<gene>
    <name evidence="1" type="ORF">MSG28_010768</name>
</gene>
<protein>
    <submittedName>
        <fullName evidence="1">Uncharacterized protein</fullName>
    </submittedName>
</protein>
<accession>A0ACC0KPD8</accession>
<sequence>MAKSLEDLSKKNSEESMDDESEAPTGRIQRLMAWLRINPNLIMLKVTLFVMYGATASLLPYLTIHMQSIGLTVPEISFVYLALPFTTFLSPPITGFLVDRFGEYKPVVITALILNAAFHHSLLLIPHQETPGVMPSAYVMRHPDTRSVEDENDTVTDFVTRFGEKLLIDQGVNITALDKEDLRCGGLVMFHNMTKLSLQRLELISKDCMVQKCDFRKGGPDICPPDYKESDDKTFYIYFFMRFMGTIMLSAGVTIMDPIALTMIQKYGGDFGRERLFSSIGMAIFSPITGMLIDMRSKQVGITVTVGTLSSIPFLYGADAITARIGHVNVIIVAFFSHAARLVGYSFIE</sequence>
<evidence type="ECO:0000313" key="1">
    <source>
        <dbReference type="EMBL" id="KAI8438140.1"/>
    </source>
</evidence>
<proteinExistence type="predicted"/>
<dbReference type="EMBL" id="CM046118">
    <property type="protein sequence ID" value="KAI8438140.1"/>
    <property type="molecule type" value="Genomic_DNA"/>
</dbReference>